<feature type="region of interest" description="Disordered" evidence="5">
    <location>
        <begin position="367"/>
        <end position="394"/>
    </location>
</feature>
<evidence type="ECO:0000256" key="2">
    <source>
        <dbReference type="ARBA" id="ARBA00022692"/>
    </source>
</evidence>
<keyword evidence="2 6" id="KW-0812">Transmembrane</keyword>
<dbReference type="Pfam" id="PF00240">
    <property type="entry name" value="ubiquitin"/>
    <property type="match status" value="1"/>
</dbReference>
<feature type="domain" description="Ubiquitin-like" evidence="7">
    <location>
        <begin position="4"/>
        <end position="65"/>
    </location>
</feature>
<evidence type="ECO:0000256" key="4">
    <source>
        <dbReference type="ARBA" id="ARBA00023136"/>
    </source>
</evidence>
<evidence type="ECO:0000256" key="1">
    <source>
        <dbReference type="ARBA" id="ARBA00004370"/>
    </source>
</evidence>
<feature type="region of interest" description="Disordered" evidence="5">
    <location>
        <begin position="474"/>
        <end position="515"/>
    </location>
</feature>
<dbReference type="InterPro" id="IPR029071">
    <property type="entry name" value="Ubiquitin-like_domsf"/>
</dbReference>
<dbReference type="Gene3D" id="3.10.20.90">
    <property type="entry name" value="Phosphatidylinositol 3-kinase Catalytic Subunit, Chain A, domain 1"/>
    <property type="match status" value="1"/>
</dbReference>
<feature type="transmembrane region" description="Helical" evidence="6">
    <location>
        <begin position="335"/>
        <end position="352"/>
    </location>
</feature>
<evidence type="ECO:0000256" key="6">
    <source>
        <dbReference type="SAM" id="Phobius"/>
    </source>
</evidence>
<evidence type="ECO:0000313" key="9">
    <source>
        <dbReference type="Proteomes" id="UP000307440"/>
    </source>
</evidence>
<dbReference type="EMBL" id="ML210150">
    <property type="protein sequence ID" value="TFK29348.1"/>
    <property type="molecule type" value="Genomic_DNA"/>
</dbReference>
<proteinExistence type="predicted"/>
<sequence length="541" mass="60985">MATVELRIELPAYSHSFRVFVSPSSTIHQVKQEISRTCPGQPHVDGQRLISKGRNLRDDEKIEELWKAPSDSRILHLAVHPNAWSSQPPEIPQSPSQLSSTASNFGGFATAFLDGNITRSQFHIPEPPFSAQVQSPRPREHRPIPYIVSLHRNAIEALMTGKPPSNSTPAEVRAELRQAAITAIQGLGWAWPEVFDAGYPENSQQEGLKYEYVTFYGQQHLSLQNPNETPSPVQLHALQILSFTFTLLNINVTSTSIYRTSTFATPQNVDFNQFLQQLGPNAPQLRVVNPNADNGDGIAPQFRDLALRPLLMPLAMLIFRTMLLLYFVAPARKPIFGILILVWMFYEIWQPIRNNLLRRLPANNGLHPNANQVPPNPNPQNNQEPQQHQAHPQAPVAIAAQQWDFRLSNILTHLANLNLEPEQQILNRADEASIPEPTLGQKFGTFLGLFLSTLHPAVWDERRVALRRREGPIRTEANVRQRPDEQPDASETGDGSSAGVQVDNNANQVRDELRAKHARRPEWIKEYIERVVAEDWVDDSD</sequence>
<gene>
    <name evidence="8" type="ORF">FA15DRAFT_610526</name>
</gene>
<dbReference type="Proteomes" id="UP000307440">
    <property type="component" value="Unassembled WGS sequence"/>
</dbReference>
<dbReference type="AlphaFoldDB" id="A0A5C3L9B5"/>
<keyword evidence="4 6" id="KW-0472">Membrane</keyword>
<feature type="transmembrane region" description="Helical" evidence="6">
    <location>
        <begin position="310"/>
        <end position="329"/>
    </location>
</feature>
<protein>
    <recommendedName>
        <fullName evidence="7">Ubiquitin-like domain-containing protein</fullName>
    </recommendedName>
</protein>
<evidence type="ECO:0000256" key="3">
    <source>
        <dbReference type="ARBA" id="ARBA00022989"/>
    </source>
</evidence>
<comment type="subcellular location">
    <subcellularLocation>
        <location evidence="1">Membrane</location>
    </subcellularLocation>
</comment>
<dbReference type="STRING" id="230819.A0A5C3L9B5"/>
<keyword evidence="3 6" id="KW-1133">Transmembrane helix</keyword>
<reference evidence="8 9" key="1">
    <citation type="journal article" date="2019" name="Nat. Ecol. Evol.">
        <title>Megaphylogeny resolves global patterns of mushroom evolution.</title>
        <authorList>
            <person name="Varga T."/>
            <person name="Krizsan K."/>
            <person name="Foldi C."/>
            <person name="Dima B."/>
            <person name="Sanchez-Garcia M."/>
            <person name="Sanchez-Ramirez S."/>
            <person name="Szollosi G.J."/>
            <person name="Szarkandi J.G."/>
            <person name="Papp V."/>
            <person name="Albert L."/>
            <person name="Andreopoulos W."/>
            <person name="Angelini C."/>
            <person name="Antonin V."/>
            <person name="Barry K.W."/>
            <person name="Bougher N.L."/>
            <person name="Buchanan P."/>
            <person name="Buyck B."/>
            <person name="Bense V."/>
            <person name="Catcheside P."/>
            <person name="Chovatia M."/>
            <person name="Cooper J."/>
            <person name="Damon W."/>
            <person name="Desjardin D."/>
            <person name="Finy P."/>
            <person name="Geml J."/>
            <person name="Haridas S."/>
            <person name="Hughes K."/>
            <person name="Justo A."/>
            <person name="Karasinski D."/>
            <person name="Kautmanova I."/>
            <person name="Kiss B."/>
            <person name="Kocsube S."/>
            <person name="Kotiranta H."/>
            <person name="LaButti K.M."/>
            <person name="Lechner B.E."/>
            <person name="Liimatainen K."/>
            <person name="Lipzen A."/>
            <person name="Lukacs Z."/>
            <person name="Mihaltcheva S."/>
            <person name="Morgado L.N."/>
            <person name="Niskanen T."/>
            <person name="Noordeloos M.E."/>
            <person name="Ohm R.A."/>
            <person name="Ortiz-Santana B."/>
            <person name="Ovrebo C."/>
            <person name="Racz N."/>
            <person name="Riley R."/>
            <person name="Savchenko A."/>
            <person name="Shiryaev A."/>
            <person name="Soop K."/>
            <person name="Spirin V."/>
            <person name="Szebenyi C."/>
            <person name="Tomsovsky M."/>
            <person name="Tulloss R.E."/>
            <person name="Uehling J."/>
            <person name="Grigoriev I.V."/>
            <person name="Vagvolgyi C."/>
            <person name="Papp T."/>
            <person name="Martin F.M."/>
            <person name="Miettinen O."/>
            <person name="Hibbett D.S."/>
            <person name="Nagy L.G."/>
        </authorList>
    </citation>
    <scope>NUCLEOTIDE SEQUENCE [LARGE SCALE GENOMIC DNA]</scope>
    <source>
        <strain evidence="8 9">CBS 121175</strain>
    </source>
</reference>
<name>A0A5C3L9B5_COPMA</name>
<dbReference type="PROSITE" id="PS50053">
    <property type="entry name" value="UBIQUITIN_2"/>
    <property type="match status" value="1"/>
</dbReference>
<feature type="compositionally biased region" description="Basic and acidic residues" evidence="5">
    <location>
        <begin position="474"/>
        <end position="485"/>
    </location>
</feature>
<evidence type="ECO:0000259" key="7">
    <source>
        <dbReference type="PROSITE" id="PS50053"/>
    </source>
</evidence>
<evidence type="ECO:0000313" key="8">
    <source>
        <dbReference type="EMBL" id="TFK29348.1"/>
    </source>
</evidence>
<dbReference type="SMART" id="SM00213">
    <property type="entry name" value="UBQ"/>
    <property type="match status" value="1"/>
</dbReference>
<dbReference type="OrthoDB" id="21589at2759"/>
<keyword evidence="9" id="KW-1185">Reference proteome</keyword>
<dbReference type="InterPro" id="IPR039751">
    <property type="entry name" value="HERPUD1/2"/>
</dbReference>
<dbReference type="CDD" id="cd17039">
    <property type="entry name" value="Ubl_ubiquitin_like"/>
    <property type="match status" value="1"/>
</dbReference>
<organism evidence="8 9">
    <name type="scientific">Coprinopsis marcescibilis</name>
    <name type="common">Agaric fungus</name>
    <name type="synonym">Psathyrella marcescibilis</name>
    <dbReference type="NCBI Taxonomy" id="230819"/>
    <lineage>
        <taxon>Eukaryota</taxon>
        <taxon>Fungi</taxon>
        <taxon>Dikarya</taxon>
        <taxon>Basidiomycota</taxon>
        <taxon>Agaricomycotina</taxon>
        <taxon>Agaricomycetes</taxon>
        <taxon>Agaricomycetidae</taxon>
        <taxon>Agaricales</taxon>
        <taxon>Agaricineae</taxon>
        <taxon>Psathyrellaceae</taxon>
        <taxon>Coprinopsis</taxon>
    </lineage>
</organism>
<dbReference type="GO" id="GO:0030968">
    <property type="term" value="P:endoplasmic reticulum unfolded protein response"/>
    <property type="evidence" value="ECO:0007669"/>
    <property type="project" value="TreeGrafter"/>
</dbReference>
<dbReference type="InterPro" id="IPR000626">
    <property type="entry name" value="Ubiquitin-like_dom"/>
</dbReference>
<dbReference type="SUPFAM" id="SSF54236">
    <property type="entry name" value="Ubiquitin-like"/>
    <property type="match status" value="1"/>
</dbReference>
<feature type="compositionally biased region" description="Polar residues" evidence="5">
    <location>
        <begin position="493"/>
        <end position="508"/>
    </location>
</feature>
<dbReference type="PANTHER" id="PTHR12943">
    <property type="entry name" value="HOMOCYSTEINE-RESPONSIVE ENDOPLASMIC RETICULUM-RESIDENT UNIQUITIN-LIKE DOMAIN HERPUD PROTEIN FAMILY MEMBER"/>
    <property type="match status" value="1"/>
</dbReference>
<evidence type="ECO:0000256" key="5">
    <source>
        <dbReference type="SAM" id="MobiDB-lite"/>
    </source>
</evidence>
<dbReference type="GO" id="GO:0016020">
    <property type="term" value="C:membrane"/>
    <property type="evidence" value="ECO:0007669"/>
    <property type="project" value="UniProtKB-SubCell"/>
</dbReference>
<accession>A0A5C3L9B5</accession>
<dbReference type="PANTHER" id="PTHR12943:SF27">
    <property type="entry name" value="HOMOCYSTEINE-INDUCED ENDOPLASMIC RETICULUM PROTEIN, ISOFORM A"/>
    <property type="match status" value="1"/>
</dbReference>